<dbReference type="GO" id="GO:0006457">
    <property type="term" value="P:protein folding"/>
    <property type="evidence" value="ECO:0007669"/>
    <property type="project" value="InterPro"/>
</dbReference>
<dbReference type="Pfam" id="PF05697">
    <property type="entry name" value="Trigger_N"/>
    <property type="match status" value="1"/>
</dbReference>
<proteinExistence type="predicted"/>
<sequence>MVTNNSATIPTITSTIAREADKSVLVSLSVPIGLVEDEIEKVLEQEAKHTEVAGFRKGMAPKHLVRKNISEDKLLNMALSSILPKAFSEAVKENKLNIIMYPKFEISAKKESVIEVKAVTCEVPEIDLGDYRELIKRNKRISTDQPTREQKDGEIIRILIEKFKNTLLPKVLVSAEVDLKLANLLSRLEKLGLTLESYLQSTGKTPETLRKEYEEQVRGSLILDFVLSGISSKENIKIEDTEAVSYFKAANPNSTSDPNENQLPIVKQALKKRKALDILTSLL</sequence>
<comment type="caution">
    <text evidence="2">The sequence shown here is derived from an EMBL/GenBank/DDBJ whole genome shotgun (WGS) entry which is preliminary data.</text>
</comment>
<accession>A0A1F8AR45</accession>
<dbReference type="SUPFAM" id="SSF109998">
    <property type="entry name" value="Triger factor/SurA peptide-binding domain-like"/>
    <property type="match status" value="1"/>
</dbReference>
<dbReference type="Gene3D" id="1.10.3120.10">
    <property type="entry name" value="Trigger factor, C-terminal domain"/>
    <property type="match status" value="1"/>
</dbReference>
<dbReference type="InterPro" id="IPR027304">
    <property type="entry name" value="Trigger_fact/SurA_dom_sf"/>
</dbReference>
<evidence type="ECO:0000259" key="1">
    <source>
        <dbReference type="Pfam" id="PF05697"/>
    </source>
</evidence>
<dbReference type="InterPro" id="IPR036611">
    <property type="entry name" value="Trigger_fac_ribosome-bd_sf"/>
</dbReference>
<gene>
    <name evidence="2" type="ORF">A3E44_00905</name>
</gene>
<dbReference type="InterPro" id="IPR008881">
    <property type="entry name" value="Trigger_fac_ribosome-bd_bac"/>
</dbReference>
<organism evidence="2 3">
    <name type="scientific">Candidatus Woesebacteria bacterium RIFCSPHIGHO2_12_FULL_41_24</name>
    <dbReference type="NCBI Taxonomy" id="1802510"/>
    <lineage>
        <taxon>Bacteria</taxon>
        <taxon>Candidatus Woeseibacteriota</taxon>
    </lineage>
</organism>
<dbReference type="GO" id="GO:0003755">
    <property type="term" value="F:peptidyl-prolyl cis-trans isomerase activity"/>
    <property type="evidence" value="ECO:0007669"/>
    <property type="project" value="UniProtKB-KW"/>
</dbReference>
<dbReference type="Gene3D" id="3.30.70.1050">
    <property type="entry name" value="Trigger factor ribosome-binding domain"/>
    <property type="match status" value="1"/>
</dbReference>
<reference evidence="2 3" key="1">
    <citation type="journal article" date="2016" name="Nat. Commun.">
        <title>Thousands of microbial genomes shed light on interconnected biogeochemical processes in an aquifer system.</title>
        <authorList>
            <person name="Anantharaman K."/>
            <person name="Brown C.T."/>
            <person name="Hug L.A."/>
            <person name="Sharon I."/>
            <person name="Castelle C.J."/>
            <person name="Probst A.J."/>
            <person name="Thomas B.C."/>
            <person name="Singh A."/>
            <person name="Wilkins M.J."/>
            <person name="Karaoz U."/>
            <person name="Brodie E.L."/>
            <person name="Williams K.H."/>
            <person name="Hubbard S.S."/>
            <person name="Banfield J.F."/>
        </authorList>
    </citation>
    <scope>NUCLEOTIDE SEQUENCE [LARGE SCALE GENOMIC DNA]</scope>
</reference>
<dbReference type="AlphaFoldDB" id="A0A1F8AR45"/>
<evidence type="ECO:0000313" key="2">
    <source>
        <dbReference type="EMBL" id="OGM54222.1"/>
    </source>
</evidence>
<dbReference type="Proteomes" id="UP000178603">
    <property type="component" value="Unassembled WGS sequence"/>
</dbReference>
<dbReference type="EMBL" id="MGGW01000017">
    <property type="protein sequence ID" value="OGM54222.1"/>
    <property type="molecule type" value="Genomic_DNA"/>
</dbReference>
<dbReference type="GO" id="GO:0015031">
    <property type="term" value="P:protein transport"/>
    <property type="evidence" value="ECO:0007669"/>
    <property type="project" value="InterPro"/>
</dbReference>
<protein>
    <recommendedName>
        <fullName evidence="1">Trigger factor ribosome-binding bacterial domain-containing protein</fullName>
    </recommendedName>
</protein>
<evidence type="ECO:0000313" key="3">
    <source>
        <dbReference type="Proteomes" id="UP000178603"/>
    </source>
</evidence>
<dbReference type="InterPro" id="IPR037041">
    <property type="entry name" value="Trigger_fac_C_sf"/>
</dbReference>
<name>A0A1F8AR45_9BACT</name>
<feature type="domain" description="Trigger factor ribosome-binding bacterial" evidence="1">
    <location>
        <begin position="21"/>
        <end position="139"/>
    </location>
</feature>
<dbReference type="SUPFAM" id="SSF102735">
    <property type="entry name" value="Trigger factor ribosome-binding domain"/>
    <property type="match status" value="1"/>
</dbReference>